<reference evidence="1" key="2">
    <citation type="submission" date="2020-09" db="EMBL/GenBank/DDBJ databases">
        <authorList>
            <person name="Sun Q."/>
            <person name="Kim S."/>
        </authorList>
    </citation>
    <scope>NUCLEOTIDE SEQUENCE</scope>
    <source>
        <strain evidence="1">KCTC 42590</strain>
    </source>
</reference>
<comment type="caution">
    <text evidence="1">The sequence shown here is derived from an EMBL/GenBank/DDBJ whole genome shotgun (WGS) entry which is preliminary data.</text>
</comment>
<accession>A0A919AP06</accession>
<reference evidence="1" key="1">
    <citation type="journal article" date="2014" name="Int. J. Syst. Evol. Microbiol.">
        <title>Complete genome sequence of Corynebacterium casei LMG S-19264T (=DSM 44701T), isolated from a smear-ripened cheese.</title>
        <authorList>
            <consortium name="US DOE Joint Genome Institute (JGI-PGF)"/>
            <person name="Walter F."/>
            <person name="Albersmeier A."/>
            <person name="Kalinowski J."/>
            <person name="Ruckert C."/>
        </authorList>
    </citation>
    <scope>NUCLEOTIDE SEQUENCE</scope>
    <source>
        <strain evidence="1">KCTC 42590</strain>
    </source>
</reference>
<gene>
    <name evidence="1" type="ORF">GCM10017044_10390</name>
</gene>
<evidence type="ECO:0000313" key="2">
    <source>
        <dbReference type="Proteomes" id="UP000630923"/>
    </source>
</evidence>
<dbReference type="AlphaFoldDB" id="A0A919AP06"/>
<dbReference type="Proteomes" id="UP000630923">
    <property type="component" value="Unassembled WGS sequence"/>
</dbReference>
<keyword evidence="2" id="KW-1185">Reference proteome</keyword>
<organism evidence="1 2">
    <name type="scientific">Kordiimonas sediminis</name>
    <dbReference type="NCBI Taxonomy" id="1735581"/>
    <lineage>
        <taxon>Bacteria</taxon>
        <taxon>Pseudomonadati</taxon>
        <taxon>Pseudomonadota</taxon>
        <taxon>Alphaproteobacteria</taxon>
        <taxon>Kordiimonadales</taxon>
        <taxon>Kordiimonadaceae</taxon>
        <taxon>Kordiimonas</taxon>
    </lineage>
</organism>
<evidence type="ECO:0000313" key="1">
    <source>
        <dbReference type="EMBL" id="GHF17855.1"/>
    </source>
</evidence>
<proteinExistence type="predicted"/>
<protein>
    <submittedName>
        <fullName evidence="1">Uncharacterized protein</fullName>
    </submittedName>
</protein>
<dbReference type="EMBL" id="BNCI01000001">
    <property type="protein sequence ID" value="GHF17855.1"/>
    <property type="molecule type" value="Genomic_DNA"/>
</dbReference>
<name>A0A919AP06_9PROT</name>
<sequence length="223" mass="25455">MLTSLASANDGPAYSGGGSKAVCLTARKFTDIPAVLEVVREELLREGYCINFIEISMARERVLLERLELDVAFAREPDLLPADRLDMSQVKPHWLSFNELLICGTYVECGLEVLPELDVGWVSENKWAVEYIDQAQSGVSVPSHSQLVGLFDRFRVDAVLTSSARYMVREQRFTRPHTFKKLKRKDVFIWTQTKSPRLVDAMRRVAVRLKSRVEEMYPELTTN</sequence>
<dbReference type="RefSeq" id="WP_191250506.1">
    <property type="nucleotide sequence ID" value="NZ_BNCI01000001.1"/>
</dbReference>